<keyword evidence="2" id="KW-1185">Reference proteome</keyword>
<name>A0A4Y5YEE9_9GAMM</name>
<evidence type="ECO:0000313" key="1">
    <source>
        <dbReference type="EMBL" id="QDE30896.1"/>
    </source>
</evidence>
<organism evidence="1 2">
    <name type="scientific">Shewanella polaris</name>
    <dbReference type="NCBI Taxonomy" id="2588449"/>
    <lineage>
        <taxon>Bacteria</taxon>
        <taxon>Pseudomonadati</taxon>
        <taxon>Pseudomonadota</taxon>
        <taxon>Gammaproteobacteria</taxon>
        <taxon>Alteromonadales</taxon>
        <taxon>Shewanellaceae</taxon>
        <taxon>Shewanella</taxon>
    </lineage>
</organism>
<sequence>MKRLEGDGTILGVAFINDKSAHMDWFTGVWKKRIENGVIEWLEIQRGLLVNFSVYEIELLDRLLGKMLNQVE</sequence>
<evidence type="ECO:0000313" key="2">
    <source>
        <dbReference type="Proteomes" id="UP000319809"/>
    </source>
</evidence>
<protein>
    <submittedName>
        <fullName evidence="1">Uncharacterized protein</fullName>
    </submittedName>
</protein>
<dbReference type="KEGG" id="spol:FH971_07925"/>
<accession>A0A4Y5YEE9</accession>
<reference evidence="1 2" key="1">
    <citation type="submission" date="2019-06" db="EMBL/GenBank/DDBJ databases">
        <title>The genome of Shewanella sp. SM1901.</title>
        <authorList>
            <person name="Cha Q."/>
        </authorList>
    </citation>
    <scope>NUCLEOTIDE SEQUENCE [LARGE SCALE GENOMIC DNA]</scope>
    <source>
        <strain evidence="1 2">SM1901</strain>
    </source>
</reference>
<dbReference type="Proteomes" id="UP000319809">
    <property type="component" value="Chromosome"/>
</dbReference>
<dbReference type="RefSeq" id="WP_140233935.1">
    <property type="nucleotide sequence ID" value="NZ_CP041036.1"/>
</dbReference>
<dbReference type="EMBL" id="CP041036">
    <property type="protein sequence ID" value="QDE30896.1"/>
    <property type="molecule type" value="Genomic_DNA"/>
</dbReference>
<gene>
    <name evidence="1" type="ORF">FH971_07925</name>
</gene>
<dbReference type="AlphaFoldDB" id="A0A4Y5YEE9"/>
<proteinExistence type="predicted"/>